<evidence type="ECO:0000313" key="1">
    <source>
        <dbReference type="EMBL" id="OAD06203.1"/>
    </source>
</evidence>
<organism evidence="1 2">
    <name type="scientific">Mucor lusitanicus CBS 277.49</name>
    <dbReference type="NCBI Taxonomy" id="747725"/>
    <lineage>
        <taxon>Eukaryota</taxon>
        <taxon>Fungi</taxon>
        <taxon>Fungi incertae sedis</taxon>
        <taxon>Mucoromycota</taxon>
        <taxon>Mucoromycotina</taxon>
        <taxon>Mucoromycetes</taxon>
        <taxon>Mucorales</taxon>
        <taxon>Mucorineae</taxon>
        <taxon>Mucoraceae</taxon>
        <taxon>Mucor</taxon>
    </lineage>
</organism>
<dbReference type="EMBL" id="AMYB01000002">
    <property type="protein sequence ID" value="OAD06203.1"/>
    <property type="molecule type" value="Genomic_DNA"/>
</dbReference>
<comment type="caution">
    <text evidence="1">The sequence shown here is derived from an EMBL/GenBank/DDBJ whole genome shotgun (WGS) entry which is preliminary data.</text>
</comment>
<keyword evidence="2" id="KW-1185">Reference proteome</keyword>
<name>A0A168NFD6_MUCCL</name>
<accession>A0A168NFD6</accession>
<reference evidence="1 2" key="1">
    <citation type="submission" date="2015-06" db="EMBL/GenBank/DDBJ databases">
        <title>Expansion of signal transduction pathways in fungi by whole-genome duplication.</title>
        <authorList>
            <consortium name="DOE Joint Genome Institute"/>
            <person name="Corrochano L.M."/>
            <person name="Kuo A."/>
            <person name="Marcet-Houben M."/>
            <person name="Polaino S."/>
            <person name="Salamov A."/>
            <person name="Villalobos J.M."/>
            <person name="Alvarez M.I."/>
            <person name="Avalos J."/>
            <person name="Benito E.P."/>
            <person name="Benoit I."/>
            <person name="Burger G."/>
            <person name="Camino L.P."/>
            <person name="Canovas D."/>
            <person name="Cerda-Olmedo E."/>
            <person name="Cheng J.-F."/>
            <person name="Dominguez A."/>
            <person name="Elias M."/>
            <person name="Eslava A.P."/>
            <person name="Glaser F."/>
            <person name="Grimwood J."/>
            <person name="Gutierrez G."/>
            <person name="Heitman J."/>
            <person name="Henrissat B."/>
            <person name="Iturriaga E.A."/>
            <person name="Lang B.F."/>
            <person name="Lavin J.L."/>
            <person name="Lee S."/>
            <person name="Li W."/>
            <person name="Lindquist E."/>
            <person name="Lopez-Garcia S."/>
            <person name="Luque E.M."/>
            <person name="Marcos A.T."/>
            <person name="Martin J."/>
            <person name="Mccluskey K."/>
            <person name="Medina H.R."/>
            <person name="Miralles-Duran A."/>
            <person name="Miyazaki A."/>
            <person name="Munoz-Torres E."/>
            <person name="Oguiza J.A."/>
            <person name="Ohm R."/>
            <person name="Olmedo M."/>
            <person name="Orejas M."/>
            <person name="Ortiz-Castellanos L."/>
            <person name="Pisabarro A.G."/>
            <person name="Rodriguez-Romero J."/>
            <person name="Ruiz-Herrera J."/>
            <person name="Ruiz-Vazquez R."/>
            <person name="Sanz C."/>
            <person name="Schackwitz W."/>
            <person name="Schmutz J."/>
            <person name="Shahriari M."/>
            <person name="Shelest E."/>
            <person name="Silva-Franco F."/>
            <person name="Soanes D."/>
            <person name="Syed K."/>
            <person name="Tagua V.G."/>
            <person name="Talbot N.J."/>
            <person name="Thon M."/>
            <person name="De Vries R.P."/>
            <person name="Wiebenga A."/>
            <person name="Yadav J.S."/>
            <person name="Braun E.L."/>
            <person name="Baker S."/>
            <person name="Garre V."/>
            <person name="Horwitz B."/>
            <person name="Torres-Martinez S."/>
            <person name="Idnurm A."/>
            <person name="Herrera-Estrella A."/>
            <person name="Gabaldon T."/>
            <person name="Grigoriev I.V."/>
        </authorList>
    </citation>
    <scope>NUCLEOTIDE SEQUENCE [LARGE SCALE GENOMIC DNA]</scope>
    <source>
        <strain evidence="1 2">CBS 277.49</strain>
    </source>
</reference>
<evidence type="ECO:0000313" key="2">
    <source>
        <dbReference type="Proteomes" id="UP000077051"/>
    </source>
</evidence>
<gene>
    <name evidence="1" type="ORF">MUCCIDRAFT_106768</name>
</gene>
<proteinExistence type="predicted"/>
<dbReference type="VEuPathDB" id="FungiDB:MUCCIDRAFT_106768"/>
<dbReference type="Proteomes" id="UP000077051">
    <property type="component" value="Unassembled WGS sequence"/>
</dbReference>
<protein>
    <submittedName>
        <fullName evidence="1">Uncharacterized protein</fullName>
    </submittedName>
</protein>
<dbReference type="AlphaFoldDB" id="A0A168NFD6"/>
<sequence>MDDACINITGSLNFKLVGRAWLKNKAEITSTYYAVRNREHCRANYHVFFTTSLYKNNLGVTRRRGSYVGTVIWFCKQKFNGANFFLAFAKLTNNPSTTQHSSLIPQVEKTKPSAQQKYAIILLNHDIKHQVGLVKQLSGNHRYSVIIPEGSFTVEELVDDGGKWSNV</sequence>